<name>A0A0E9V4Q4_ANGAN</name>
<evidence type="ECO:0000313" key="1">
    <source>
        <dbReference type="EMBL" id="JAH73104.1"/>
    </source>
</evidence>
<reference evidence="1" key="1">
    <citation type="submission" date="2014-11" db="EMBL/GenBank/DDBJ databases">
        <authorList>
            <person name="Amaro Gonzalez C."/>
        </authorList>
    </citation>
    <scope>NUCLEOTIDE SEQUENCE</scope>
</reference>
<organism evidence="1">
    <name type="scientific">Anguilla anguilla</name>
    <name type="common">European freshwater eel</name>
    <name type="synonym">Muraena anguilla</name>
    <dbReference type="NCBI Taxonomy" id="7936"/>
    <lineage>
        <taxon>Eukaryota</taxon>
        <taxon>Metazoa</taxon>
        <taxon>Chordata</taxon>
        <taxon>Craniata</taxon>
        <taxon>Vertebrata</taxon>
        <taxon>Euteleostomi</taxon>
        <taxon>Actinopterygii</taxon>
        <taxon>Neopterygii</taxon>
        <taxon>Teleostei</taxon>
        <taxon>Anguilliformes</taxon>
        <taxon>Anguillidae</taxon>
        <taxon>Anguilla</taxon>
    </lineage>
</organism>
<proteinExistence type="predicted"/>
<accession>A0A0E9V4Q4</accession>
<dbReference type="EMBL" id="GBXM01035473">
    <property type="protein sequence ID" value="JAH73104.1"/>
    <property type="molecule type" value="Transcribed_RNA"/>
</dbReference>
<sequence length="53" mass="6240">MKVQVLYNFNMVTNNKMIIVFCGTQISQLGRGQPGIQKAFFHQETNMTFYQFF</sequence>
<reference evidence="1" key="2">
    <citation type="journal article" date="2015" name="Fish Shellfish Immunol.">
        <title>Early steps in the European eel (Anguilla anguilla)-Vibrio vulnificus interaction in the gills: Role of the RtxA13 toxin.</title>
        <authorList>
            <person name="Callol A."/>
            <person name="Pajuelo D."/>
            <person name="Ebbesson L."/>
            <person name="Teles M."/>
            <person name="MacKenzie S."/>
            <person name="Amaro C."/>
        </authorList>
    </citation>
    <scope>NUCLEOTIDE SEQUENCE</scope>
</reference>
<dbReference type="AlphaFoldDB" id="A0A0E9V4Q4"/>
<protein>
    <submittedName>
        <fullName evidence="1">Uncharacterized protein</fullName>
    </submittedName>
</protein>